<gene>
    <name evidence="1" type="ORF">FSCOSCO3_A010694</name>
</gene>
<evidence type="ECO:0000313" key="1">
    <source>
        <dbReference type="EMBL" id="CAK6980675.1"/>
    </source>
</evidence>
<sequence length="71" mass="7991">DESDETELGDVHYQPVKTFVVIESDIVISLPRLADAFLVMFGLIYSLHLNCPKGLTSTFEFTQKMLLGLED</sequence>
<dbReference type="AlphaFoldDB" id="A0AAV1QBV8"/>
<feature type="non-terminal residue" evidence="1">
    <location>
        <position position="1"/>
    </location>
</feature>
<evidence type="ECO:0000313" key="2">
    <source>
        <dbReference type="Proteomes" id="UP001314229"/>
    </source>
</evidence>
<organism evidence="1 2">
    <name type="scientific">Scomber scombrus</name>
    <name type="common">Atlantic mackerel</name>
    <name type="synonym">Scomber vernalis</name>
    <dbReference type="NCBI Taxonomy" id="13677"/>
    <lineage>
        <taxon>Eukaryota</taxon>
        <taxon>Metazoa</taxon>
        <taxon>Chordata</taxon>
        <taxon>Craniata</taxon>
        <taxon>Vertebrata</taxon>
        <taxon>Euteleostomi</taxon>
        <taxon>Actinopterygii</taxon>
        <taxon>Neopterygii</taxon>
        <taxon>Teleostei</taxon>
        <taxon>Neoteleostei</taxon>
        <taxon>Acanthomorphata</taxon>
        <taxon>Pelagiaria</taxon>
        <taxon>Scombriformes</taxon>
        <taxon>Scombridae</taxon>
        <taxon>Scomber</taxon>
    </lineage>
</organism>
<dbReference type="EMBL" id="CAWUFR010000718">
    <property type="protein sequence ID" value="CAK6980675.1"/>
    <property type="molecule type" value="Genomic_DNA"/>
</dbReference>
<proteinExistence type="predicted"/>
<keyword evidence="2" id="KW-1185">Reference proteome</keyword>
<comment type="caution">
    <text evidence="1">The sequence shown here is derived from an EMBL/GenBank/DDBJ whole genome shotgun (WGS) entry which is preliminary data.</text>
</comment>
<feature type="non-terminal residue" evidence="1">
    <location>
        <position position="71"/>
    </location>
</feature>
<protein>
    <submittedName>
        <fullName evidence="1">Uncharacterized protein LOC117452951 isoform X2</fullName>
    </submittedName>
</protein>
<name>A0AAV1QBV8_SCOSC</name>
<accession>A0AAV1QBV8</accession>
<reference evidence="1 2" key="1">
    <citation type="submission" date="2024-01" db="EMBL/GenBank/DDBJ databases">
        <authorList>
            <person name="Alioto T."/>
            <person name="Alioto T."/>
            <person name="Gomez Garrido J."/>
        </authorList>
    </citation>
    <scope>NUCLEOTIDE SEQUENCE [LARGE SCALE GENOMIC DNA]</scope>
</reference>
<dbReference type="Proteomes" id="UP001314229">
    <property type="component" value="Unassembled WGS sequence"/>
</dbReference>